<sequence>MGRTVRTVALSRHSAPDFVMVAGLELMQLRKLGWLARVVYIELLAMADHATGRISTSYAVLEALADFDQAPGAHSAIRPTAQRLRTALDELVSMRLVTVDRIANEKRKGLFLRVATRVGISAPAAESNRRSNRPEKPKKQAATTVCTPTAAEEQQTEQQGVQEEIHPPNPPPSTAPGAGRAAARALLARVRGAGGIEGPQGGQSIAPAGHAPRGLRPPASAQADASPAEGITSPPRGEAGPLPLPPGMRPAITAAGLQGLALECGSLAPG</sequence>
<dbReference type="EMBL" id="JBBUTF010000013">
    <property type="protein sequence ID" value="MEK8027234.1"/>
    <property type="molecule type" value="Genomic_DNA"/>
</dbReference>
<evidence type="ECO:0008006" key="4">
    <source>
        <dbReference type="Google" id="ProtNLM"/>
    </source>
</evidence>
<dbReference type="Proteomes" id="UP001368500">
    <property type="component" value="Unassembled WGS sequence"/>
</dbReference>
<feature type="compositionally biased region" description="Low complexity" evidence="1">
    <location>
        <begin position="217"/>
        <end position="228"/>
    </location>
</feature>
<feature type="compositionally biased region" description="Basic and acidic residues" evidence="1">
    <location>
        <begin position="127"/>
        <end position="138"/>
    </location>
</feature>
<evidence type="ECO:0000256" key="1">
    <source>
        <dbReference type="SAM" id="MobiDB-lite"/>
    </source>
</evidence>
<feature type="region of interest" description="Disordered" evidence="1">
    <location>
        <begin position="123"/>
        <end position="251"/>
    </location>
</feature>
<protein>
    <recommendedName>
        <fullName evidence="4">Helix-turn-helix domain-containing protein</fullName>
    </recommendedName>
</protein>
<dbReference type="RefSeq" id="WP_341375012.1">
    <property type="nucleotide sequence ID" value="NZ_JBBUTF010000013.1"/>
</dbReference>
<evidence type="ECO:0000313" key="2">
    <source>
        <dbReference type="EMBL" id="MEK8027234.1"/>
    </source>
</evidence>
<gene>
    <name evidence="2" type="ORF">AACH11_14810</name>
</gene>
<proteinExistence type="predicted"/>
<feature type="compositionally biased region" description="Gly residues" evidence="1">
    <location>
        <begin position="192"/>
        <end position="201"/>
    </location>
</feature>
<organism evidence="2 3">
    <name type="scientific">Pseudaquabacterium rugosum</name>
    <dbReference type="NCBI Taxonomy" id="2984194"/>
    <lineage>
        <taxon>Bacteria</taxon>
        <taxon>Pseudomonadati</taxon>
        <taxon>Pseudomonadota</taxon>
        <taxon>Betaproteobacteria</taxon>
        <taxon>Burkholderiales</taxon>
        <taxon>Sphaerotilaceae</taxon>
        <taxon>Pseudaquabacterium</taxon>
    </lineage>
</organism>
<feature type="compositionally biased region" description="Low complexity" evidence="1">
    <location>
        <begin position="152"/>
        <end position="162"/>
    </location>
</feature>
<accession>A0ABU9BBE8</accession>
<comment type="caution">
    <text evidence="2">The sequence shown here is derived from an EMBL/GenBank/DDBJ whole genome shotgun (WGS) entry which is preliminary data.</text>
</comment>
<name>A0ABU9BBE8_9BURK</name>
<evidence type="ECO:0000313" key="3">
    <source>
        <dbReference type="Proteomes" id="UP001368500"/>
    </source>
</evidence>
<keyword evidence="3" id="KW-1185">Reference proteome</keyword>
<feature type="compositionally biased region" description="Low complexity" evidence="1">
    <location>
        <begin position="175"/>
        <end position="191"/>
    </location>
</feature>
<reference evidence="2 3" key="1">
    <citation type="submission" date="2024-04" db="EMBL/GenBank/DDBJ databases">
        <title>Novel species of the genus Ideonella isolated from streams.</title>
        <authorList>
            <person name="Lu H."/>
        </authorList>
    </citation>
    <scope>NUCLEOTIDE SEQUENCE [LARGE SCALE GENOMIC DNA]</scope>
    <source>
        <strain evidence="2 3">BYS139W</strain>
    </source>
</reference>